<evidence type="ECO:0000256" key="8">
    <source>
        <dbReference type="SAM" id="Phobius"/>
    </source>
</evidence>
<evidence type="ECO:0000256" key="5">
    <source>
        <dbReference type="ARBA" id="ARBA00022519"/>
    </source>
</evidence>
<dbReference type="GO" id="GO:1990281">
    <property type="term" value="C:efflux pump complex"/>
    <property type="evidence" value="ECO:0007669"/>
    <property type="project" value="TreeGrafter"/>
</dbReference>
<dbReference type="PANTHER" id="PTHR30469">
    <property type="entry name" value="MULTIDRUG RESISTANCE PROTEIN MDTA"/>
    <property type="match status" value="1"/>
</dbReference>
<keyword evidence="8" id="KW-1133">Transmembrane helix</keyword>
<keyword evidence="5" id="KW-0997">Cell inner membrane</keyword>
<evidence type="ECO:0000313" key="14">
    <source>
        <dbReference type="Proteomes" id="UP000503017"/>
    </source>
</evidence>
<feature type="region of interest" description="Disordered" evidence="7">
    <location>
        <begin position="389"/>
        <end position="477"/>
    </location>
</feature>
<comment type="subcellular location">
    <subcellularLocation>
        <location evidence="1">Cell membrane</location>
    </subcellularLocation>
</comment>
<gene>
    <name evidence="13" type="primary">mdtA</name>
    <name evidence="13" type="ORF">EB235_12110</name>
</gene>
<dbReference type="RefSeq" id="WP_027030770.1">
    <property type="nucleotide sequence ID" value="NZ_CP033367.1"/>
</dbReference>
<dbReference type="Gene3D" id="1.10.287.470">
    <property type="entry name" value="Helix hairpin bin"/>
    <property type="match status" value="1"/>
</dbReference>
<dbReference type="Proteomes" id="UP000503017">
    <property type="component" value="Chromosome"/>
</dbReference>
<dbReference type="NCBIfam" id="NF008589">
    <property type="entry name" value="PRK11556.1"/>
    <property type="match status" value="1"/>
</dbReference>
<evidence type="ECO:0000259" key="9">
    <source>
        <dbReference type="Pfam" id="PF25876"/>
    </source>
</evidence>
<evidence type="ECO:0000259" key="12">
    <source>
        <dbReference type="Pfam" id="PF25967"/>
    </source>
</evidence>
<dbReference type="InterPro" id="IPR058626">
    <property type="entry name" value="MdtA-like_b-barrel"/>
</dbReference>
<feature type="domain" description="Multidrug resistance protein MdtA-like C-terminal permuted SH3" evidence="12">
    <location>
        <begin position="319"/>
        <end position="379"/>
    </location>
</feature>
<feature type="domain" description="Multidrug resistance protein MdtA-like alpha-helical hairpin" evidence="9">
    <location>
        <begin position="125"/>
        <end position="193"/>
    </location>
</feature>
<reference evidence="13 14" key="1">
    <citation type="submission" date="2018-10" db="EMBL/GenBank/DDBJ databases">
        <authorList>
            <person name="Perry B.J."/>
            <person name="Sullivan J.T."/>
            <person name="Murphy R.J.T."/>
            <person name="Ramsay J.P."/>
            <person name="Ronson C.W."/>
        </authorList>
    </citation>
    <scope>NUCLEOTIDE SEQUENCE [LARGE SCALE GENOMIC DNA]</scope>
    <source>
        <strain evidence="13 14">R88b</strain>
    </source>
</reference>
<name>A0A6M7X453_RHILI</name>
<dbReference type="Pfam" id="PF25944">
    <property type="entry name" value="Beta-barrel_RND"/>
    <property type="match status" value="1"/>
</dbReference>
<evidence type="ECO:0000256" key="2">
    <source>
        <dbReference type="ARBA" id="ARBA00009477"/>
    </source>
</evidence>
<organism evidence="13 14">
    <name type="scientific">Mesorhizobium loti R88b</name>
    <dbReference type="NCBI Taxonomy" id="935548"/>
    <lineage>
        <taxon>Bacteria</taxon>
        <taxon>Pseudomonadati</taxon>
        <taxon>Pseudomonadota</taxon>
        <taxon>Alphaproteobacteria</taxon>
        <taxon>Hyphomicrobiales</taxon>
        <taxon>Phyllobacteriaceae</taxon>
        <taxon>Mesorhizobium</taxon>
    </lineage>
</organism>
<dbReference type="Pfam" id="PF25917">
    <property type="entry name" value="BSH_RND"/>
    <property type="match status" value="1"/>
</dbReference>
<accession>A0A6M7X453</accession>
<dbReference type="GO" id="GO:0015562">
    <property type="term" value="F:efflux transmembrane transporter activity"/>
    <property type="evidence" value="ECO:0007669"/>
    <property type="project" value="TreeGrafter"/>
</dbReference>
<dbReference type="NCBIfam" id="TIGR01730">
    <property type="entry name" value="RND_mfp"/>
    <property type="match status" value="1"/>
</dbReference>
<feature type="compositionally biased region" description="Basic residues" evidence="7">
    <location>
        <begin position="445"/>
        <end position="455"/>
    </location>
</feature>
<dbReference type="Gene3D" id="2.40.30.170">
    <property type="match status" value="1"/>
</dbReference>
<evidence type="ECO:0000256" key="4">
    <source>
        <dbReference type="ARBA" id="ARBA00022475"/>
    </source>
</evidence>
<keyword evidence="4" id="KW-1003">Cell membrane</keyword>
<dbReference type="InterPro" id="IPR006143">
    <property type="entry name" value="RND_pump_MFP"/>
</dbReference>
<feature type="compositionally biased region" description="Low complexity" evidence="7">
    <location>
        <begin position="389"/>
        <end position="442"/>
    </location>
</feature>
<dbReference type="InterPro" id="IPR058624">
    <property type="entry name" value="MdtA-like_HH"/>
</dbReference>
<protein>
    <submittedName>
        <fullName evidence="13">MdtA/MuxA family multidrug efflux RND transporter periplasmic adaptor subunit</fullName>
    </submittedName>
</protein>
<feature type="domain" description="Multidrug resistance protein MdtA-like barrel-sandwich hybrid" evidence="10">
    <location>
        <begin position="85"/>
        <end position="227"/>
    </location>
</feature>
<dbReference type="Pfam" id="PF25967">
    <property type="entry name" value="RND-MFP_C"/>
    <property type="match status" value="1"/>
</dbReference>
<proteinExistence type="inferred from homology"/>
<dbReference type="PANTHER" id="PTHR30469:SF12">
    <property type="entry name" value="MULTIDRUG RESISTANCE PROTEIN MDTA"/>
    <property type="match status" value="1"/>
</dbReference>
<evidence type="ECO:0000256" key="1">
    <source>
        <dbReference type="ARBA" id="ARBA00004236"/>
    </source>
</evidence>
<keyword evidence="8" id="KW-0812">Transmembrane</keyword>
<evidence type="ECO:0000256" key="3">
    <source>
        <dbReference type="ARBA" id="ARBA00022448"/>
    </source>
</evidence>
<evidence type="ECO:0000256" key="6">
    <source>
        <dbReference type="ARBA" id="ARBA00023136"/>
    </source>
</evidence>
<sequence>MDQQLEMPLQTTVTPRRSRGWIPWLIFIAVVAATGAYLYQRPHVEARQPGGRRGGQPTTIGAAAIEKGTIDVTLNALGTVTSLSTVTVKSQVTGPLIQVNFKEGQDVKKGDLLAEIDPRPFQAALAQAQGQLVRDQAMLKDAGLDLVRDQKLVAQGAATPQTLDAQVALVAQDQGSVQVDQAMIQTATLNLDYCRILAPVDGRAGLRQVDEGNYVTPGDANGIVIITQVQPISVLFTVPEDELPAIAQRMQQGATLPTSAFDRAGVKKLADGQLETFDSQIDPSTGTIKLRASFANDTRVLYPNQFVNVALLVDEHKDVAIVPIAAIQRGLPGTFVYLVNPDSTVSVRKITLGVTNGERVEILAGLNPGDRVVVDGADKLRDGAHINLQQDGQAPSPAQSSPQAPSQPSTPAAAATTPPAQAQPGAQSPPDQPAADAPNPDSSGRHKGKGHKHRHSDSGQPDSGQPNSGQAESGQQQ</sequence>
<evidence type="ECO:0000313" key="13">
    <source>
        <dbReference type="EMBL" id="QKD06251.1"/>
    </source>
</evidence>
<dbReference type="InterPro" id="IPR058627">
    <property type="entry name" value="MdtA-like_C"/>
</dbReference>
<evidence type="ECO:0000259" key="10">
    <source>
        <dbReference type="Pfam" id="PF25917"/>
    </source>
</evidence>
<comment type="similarity">
    <text evidence="2">Belongs to the membrane fusion protein (MFP) (TC 8.A.1) family.</text>
</comment>
<dbReference type="SUPFAM" id="SSF111369">
    <property type="entry name" value="HlyD-like secretion proteins"/>
    <property type="match status" value="1"/>
</dbReference>
<keyword evidence="3" id="KW-0813">Transport</keyword>
<dbReference type="AlphaFoldDB" id="A0A6M7X453"/>
<dbReference type="Gene3D" id="2.40.420.20">
    <property type="match status" value="1"/>
</dbReference>
<dbReference type="EMBL" id="CP033367">
    <property type="protein sequence ID" value="QKD06251.1"/>
    <property type="molecule type" value="Genomic_DNA"/>
</dbReference>
<feature type="compositionally biased region" description="Polar residues" evidence="7">
    <location>
        <begin position="460"/>
        <end position="477"/>
    </location>
</feature>
<dbReference type="InterPro" id="IPR058625">
    <property type="entry name" value="MdtA-like_BSH"/>
</dbReference>
<feature type="domain" description="Multidrug resistance protein MdtA-like beta-barrel" evidence="11">
    <location>
        <begin position="231"/>
        <end position="314"/>
    </location>
</feature>
<dbReference type="Pfam" id="PF25876">
    <property type="entry name" value="HH_MFP_RND"/>
    <property type="match status" value="1"/>
</dbReference>
<evidence type="ECO:0000259" key="11">
    <source>
        <dbReference type="Pfam" id="PF25944"/>
    </source>
</evidence>
<feature type="transmembrane region" description="Helical" evidence="8">
    <location>
        <begin position="21"/>
        <end position="39"/>
    </location>
</feature>
<dbReference type="Gene3D" id="2.40.50.100">
    <property type="match status" value="1"/>
</dbReference>
<evidence type="ECO:0000256" key="7">
    <source>
        <dbReference type="SAM" id="MobiDB-lite"/>
    </source>
</evidence>
<keyword evidence="6 8" id="KW-0472">Membrane</keyword>